<keyword evidence="2" id="KW-0812">Transmembrane</keyword>
<proteinExistence type="predicted"/>
<feature type="compositionally biased region" description="Basic and acidic residues" evidence="1">
    <location>
        <begin position="1"/>
        <end position="10"/>
    </location>
</feature>
<keyword evidence="4" id="KW-1185">Reference proteome</keyword>
<evidence type="ECO:0000256" key="1">
    <source>
        <dbReference type="SAM" id="MobiDB-lite"/>
    </source>
</evidence>
<accession>A0A1A8YVX0</accession>
<dbReference type="Proteomes" id="UP000078555">
    <property type="component" value="Unassembled WGS sequence"/>
</dbReference>
<evidence type="ECO:0000313" key="4">
    <source>
        <dbReference type="Proteomes" id="UP000078555"/>
    </source>
</evidence>
<feature type="transmembrane region" description="Helical" evidence="2">
    <location>
        <begin position="59"/>
        <end position="76"/>
    </location>
</feature>
<keyword evidence="2" id="KW-0472">Membrane</keyword>
<evidence type="ECO:0000313" key="3">
    <source>
        <dbReference type="EMBL" id="SBT35594.1"/>
    </source>
</evidence>
<feature type="region of interest" description="Disordered" evidence="1">
    <location>
        <begin position="1"/>
        <end position="25"/>
    </location>
</feature>
<sequence>MGRSYHKWEEVTTNGKKRPQMGRSYHKWEEVTTNGKKRPQIGISCYTCRRVKVSMSNNLVMFPARDIMFLPIFFFFKKGKKSLS</sequence>
<organism evidence="3 4">
    <name type="scientific">Plasmodium ovale wallikeri</name>
    <dbReference type="NCBI Taxonomy" id="864142"/>
    <lineage>
        <taxon>Eukaryota</taxon>
        <taxon>Sar</taxon>
        <taxon>Alveolata</taxon>
        <taxon>Apicomplexa</taxon>
        <taxon>Aconoidasida</taxon>
        <taxon>Haemosporida</taxon>
        <taxon>Plasmodiidae</taxon>
        <taxon>Plasmodium</taxon>
        <taxon>Plasmodium (Plasmodium)</taxon>
    </lineage>
</organism>
<evidence type="ECO:0000256" key="2">
    <source>
        <dbReference type="SAM" id="Phobius"/>
    </source>
</evidence>
<keyword evidence="2" id="KW-1133">Transmembrane helix</keyword>
<dbReference type="EMBL" id="FLRD01000084">
    <property type="protein sequence ID" value="SBT35594.1"/>
    <property type="molecule type" value="Genomic_DNA"/>
</dbReference>
<reference evidence="4" key="1">
    <citation type="submission" date="2016-05" db="EMBL/GenBank/DDBJ databases">
        <authorList>
            <person name="Naeem Raeece"/>
        </authorList>
    </citation>
    <scope>NUCLEOTIDE SEQUENCE [LARGE SCALE GENOMIC DNA]</scope>
</reference>
<gene>
    <name evidence="3" type="ORF">POVWA1_028240</name>
</gene>
<protein>
    <submittedName>
        <fullName evidence="3">Uncharacterized protein</fullName>
    </submittedName>
</protein>
<dbReference type="AlphaFoldDB" id="A0A1A8YVX0"/>
<name>A0A1A8YVX0_PLAOA</name>